<protein>
    <submittedName>
        <fullName evidence="1">DUF2303 family protein</fullName>
    </submittedName>
</protein>
<dbReference type="EMBL" id="CP063056">
    <property type="protein sequence ID" value="QPB42183.1"/>
    <property type="molecule type" value="Genomic_DNA"/>
</dbReference>
<keyword evidence="2" id="KW-1185">Reference proteome</keyword>
<dbReference type="InterPro" id="IPR019276">
    <property type="entry name" value="DUF2303"/>
</dbReference>
<evidence type="ECO:0000313" key="1">
    <source>
        <dbReference type="EMBL" id="QPB42183.1"/>
    </source>
</evidence>
<name>A0ABX6UXU7_9PAST</name>
<reference evidence="1 2" key="1">
    <citation type="submission" date="2020-10" db="EMBL/GenBank/DDBJ databases">
        <title>Genome Sequencing of Rodentibacter spp. strain DSM111151.</title>
        <authorList>
            <person name="Benga L."/>
            <person name="Lautwein T."/>
        </authorList>
    </citation>
    <scope>NUCLEOTIDE SEQUENCE [LARGE SCALE GENOMIC DNA]</scope>
    <source>
        <strain evidence="1 2">DSM 111151</strain>
    </source>
</reference>
<dbReference type="Proteomes" id="UP000663069">
    <property type="component" value="Chromosome"/>
</dbReference>
<dbReference type="RefSeq" id="WP_194811765.1">
    <property type="nucleotide sequence ID" value="NZ_CP063056.1"/>
</dbReference>
<evidence type="ECO:0000313" key="2">
    <source>
        <dbReference type="Proteomes" id="UP000663069"/>
    </source>
</evidence>
<sequence length="264" mass="29881">MEQSLVNDIAKNVANGKSLNTPIPAVLAAGDFDIRSLEEYQSAPARIRQHIFLRTEQSLIDYVNKFKQSGTAIFANLDDLEIKAVFDYHANPEKPNWGDHSATYNCPYSKDWKEWARKDKQAMSQVEFGAFLENNIHSIATDGNIVSGAELLAMVLAFEETRKSEFKSVKRLQDGTMSFTFTDEQTGGGKARLPEEIVLGIQPFHNGDFYQLKARVRYRIKDGSLALWYELINPEKVVEDAFNTTLDKLKANIADVDFYEAQLN</sequence>
<dbReference type="Pfam" id="PF10065">
    <property type="entry name" value="DUF2303"/>
    <property type="match status" value="1"/>
</dbReference>
<organism evidence="1 2">
    <name type="scientific">Rodentibacter haemolyticus</name>
    <dbReference type="NCBI Taxonomy" id="2778911"/>
    <lineage>
        <taxon>Bacteria</taxon>
        <taxon>Pseudomonadati</taxon>
        <taxon>Pseudomonadota</taxon>
        <taxon>Gammaproteobacteria</taxon>
        <taxon>Pasteurellales</taxon>
        <taxon>Pasteurellaceae</taxon>
        <taxon>Rodentibacter</taxon>
    </lineage>
</organism>
<gene>
    <name evidence="1" type="ORF">IHV77_09740</name>
</gene>
<proteinExistence type="predicted"/>
<accession>A0ABX6UXU7</accession>